<feature type="domain" description="NodB homology" evidence="3">
    <location>
        <begin position="58"/>
        <end position="312"/>
    </location>
</feature>
<dbReference type="EMBL" id="AOJF01000032">
    <property type="protein sequence ID" value="EMA61291.1"/>
    <property type="molecule type" value="Genomic_DNA"/>
</dbReference>
<reference evidence="4 5" key="1">
    <citation type="journal article" date="2014" name="PLoS Genet.">
        <title>Phylogenetically driven sequencing of extremely halophilic archaea reveals strategies for static and dynamic osmo-response.</title>
        <authorList>
            <person name="Becker E.A."/>
            <person name="Seitzer P.M."/>
            <person name="Tritt A."/>
            <person name="Larsen D."/>
            <person name="Krusor M."/>
            <person name="Yao A.I."/>
            <person name="Wu D."/>
            <person name="Madern D."/>
            <person name="Eisen J.A."/>
            <person name="Darling A.E."/>
            <person name="Facciotti M.T."/>
        </authorList>
    </citation>
    <scope>NUCLEOTIDE SEQUENCE [LARGE SCALE GENOMIC DNA]</scope>
    <source>
        <strain evidence="4 5">JCM 13561</strain>
    </source>
</reference>
<dbReference type="GO" id="GO:0005576">
    <property type="term" value="C:extracellular region"/>
    <property type="evidence" value="ECO:0007669"/>
    <property type="project" value="UniProtKB-SubCell"/>
</dbReference>
<accession>M0NU51</accession>
<dbReference type="InterPro" id="IPR011330">
    <property type="entry name" value="Glyco_hydro/deAcase_b/a-brl"/>
</dbReference>
<keyword evidence="2" id="KW-0732">Signal</keyword>
<dbReference type="PANTHER" id="PTHR34216">
    <property type="match status" value="1"/>
</dbReference>
<name>M0NU51_9EURY</name>
<gene>
    <name evidence="4" type="ORF">C470_07194</name>
</gene>
<evidence type="ECO:0000256" key="1">
    <source>
        <dbReference type="ARBA" id="ARBA00004613"/>
    </source>
</evidence>
<dbReference type="PATRIC" id="fig|1227483.3.peg.1414"/>
<evidence type="ECO:0000259" key="3">
    <source>
        <dbReference type="PROSITE" id="PS51677"/>
    </source>
</evidence>
<dbReference type="InterPro" id="IPR051398">
    <property type="entry name" value="Polysacch_Deacetylase"/>
</dbReference>
<evidence type="ECO:0000313" key="5">
    <source>
        <dbReference type="Proteomes" id="UP000011581"/>
    </source>
</evidence>
<dbReference type="PANTHER" id="PTHR34216:SF3">
    <property type="entry name" value="POLY-BETA-1,6-N-ACETYL-D-GLUCOSAMINE N-DEACETYLASE"/>
    <property type="match status" value="1"/>
</dbReference>
<dbReference type="GO" id="GO:0005975">
    <property type="term" value="P:carbohydrate metabolic process"/>
    <property type="evidence" value="ECO:0007669"/>
    <property type="project" value="InterPro"/>
</dbReference>
<dbReference type="InterPro" id="IPR002509">
    <property type="entry name" value="NODB_dom"/>
</dbReference>
<organism evidence="4 5">
    <name type="scientific">Halorubrum distributum JCM 13561</name>
    <dbReference type="NCBI Taxonomy" id="1227483"/>
    <lineage>
        <taxon>Archaea</taxon>
        <taxon>Methanobacteriati</taxon>
        <taxon>Methanobacteriota</taxon>
        <taxon>Stenosarchaea group</taxon>
        <taxon>Halobacteria</taxon>
        <taxon>Halobacteriales</taxon>
        <taxon>Haloferacaceae</taxon>
        <taxon>Halorubrum</taxon>
        <taxon>Halorubrum distributum group</taxon>
    </lineage>
</organism>
<dbReference type="SUPFAM" id="SSF88713">
    <property type="entry name" value="Glycoside hydrolase/deacetylase"/>
    <property type="match status" value="1"/>
</dbReference>
<dbReference type="Proteomes" id="UP000011581">
    <property type="component" value="Unassembled WGS sequence"/>
</dbReference>
<sequence>MKAVMYHYVRSNASDAPWYYHLDIEDFRAQLDYFEDEFGFADRDAFLAAVRGNADPPDGVILTFDDGLRDHYEWVFPELQRRGLWGIFYIPTGPYTKGMALNVHRVHALVGKYGGDAVLEPLLDVVDDEMVPDARREEFHTETYQNQNNTESVTTVKRILNYFISYGHREDVLNTLCEQFPAADLDPETFYLRPAELREMQDAGMIIGSHSISHQVFSKLSQSDQRDEIVSSFDYLSTTVDQLDVRTFCYPYGGFHTFTDYTRAVLDDVDCLFSFNVESRDIQPVDFRTQPQALPRYDCNEFRHGGASGVVN</sequence>
<evidence type="ECO:0000256" key="2">
    <source>
        <dbReference type="ARBA" id="ARBA00022729"/>
    </source>
</evidence>
<proteinExistence type="predicted"/>
<protein>
    <recommendedName>
        <fullName evidence="3">NodB homology domain-containing protein</fullName>
    </recommendedName>
</protein>
<evidence type="ECO:0000313" key="4">
    <source>
        <dbReference type="EMBL" id="EMA61291.1"/>
    </source>
</evidence>
<dbReference type="PROSITE" id="PS51677">
    <property type="entry name" value="NODB"/>
    <property type="match status" value="1"/>
</dbReference>
<comment type="caution">
    <text evidence="4">The sequence shown here is derived from an EMBL/GenBank/DDBJ whole genome shotgun (WGS) entry which is preliminary data.</text>
</comment>
<dbReference type="Gene3D" id="3.20.20.370">
    <property type="entry name" value="Glycoside hydrolase/deacetylase"/>
    <property type="match status" value="1"/>
</dbReference>
<dbReference type="AlphaFoldDB" id="M0NU51"/>
<comment type="subcellular location">
    <subcellularLocation>
        <location evidence="1">Secreted</location>
    </subcellularLocation>
</comment>
<dbReference type="GO" id="GO:0016810">
    <property type="term" value="F:hydrolase activity, acting on carbon-nitrogen (but not peptide) bonds"/>
    <property type="evidence" value="ECO:0007669"/>
    <property type="project" value="InterPro"/>
</dbReference>
<dbReference type="Pfam" id="PF01522">
    <property type="entry name" value="Polysacc_deac_1"/>
    <property type="match status" value="1"/>
</dbReference>